<accession>W8Q1W7</accession>
<dbReference type="VEuPathDB" id="MicrosporidiaDB:Eint_060355"/>
<dbReference type="GeneID" id="20314046"/>
<proteinExistence type="predicted"/>
<evidence type="ECO:0000313" key="1">
    <source>
        <dbReference type="EMBL" id="AHL30114.1"/>
    </source>
</evidence>
<reference evidence="1 2" key="1">
    <citation type="journal article" date="2010" name="Nat. Commun.">
        <title>The complete sequence of the smallest known nuclear genome from the microsporidian Encephalitozoon intestinalis.</title>
        <authorList>
            <person name="Corradi N."/>
            <person name="Pombert J.-F."/>
            <person name="Farinelli L."/>
            <person name="Didier E.S."/>
            <person name="Keeling P.J."/>
        </authorList>
    </citation>
    <scope>NUCLEOTIDE SEQUENCE [LARGE SCALE GENOMIC DNA]</scope>
    <source>
        <strain evidence="1 2">ATCC 50506</strain>
    </source>
</reference>
<reference evidence="1 2" key="2">
    <citation type="journal article" date="2012" name="Proc. Natl. Acad. Sci. U.S.A.">
        <title>Gain and loss of multiple functionally related, horizontally transferred genes in the reduced genomes of two microsporidian parasites.</title>
        <authorList>
            <person name="Pombert J.-F."/>
            <person name="Selman M."/>
            <person name="Burki F."/>
            <person name="Bardell F.T."/>
            <person name="Farinelli L."/>
            <person name="Solter L.F."/>
            <person name="Whitman D.W."/>
            <person name="Weiss L.M."/>
            <person name="Corradi N."/>
            <person name="Keeling P.J."/>
        </authorList>
    </citation>
    <scope>NUCLEOTIDE SEQUENCE [LARGE SCALE GENOMIC DNA]</scope>
    <source>
        <strain evidence="1 2">ATCC 50506</strain>
    </source>
</reference>
<sequence>MNLKSFSALWVWCISIGSNEIASQEFAARGELDLPVEVAFMDLERIVMKLDRLIWRLLKMREHKPEGEENTIEVYTRRMFGIPVKTELQWKKLAEKVKRKEKKRDMKHWKQSLIYNKIDH</sequence>
<protein>
    <submittedName>
        <fullName evidence="1">Uncharacterized protein</fullName>
    </submittedName>
</protein>
<dbReference type="RefSeq" id="XP_009161859.1">
    <property type="nucleotide sequence ID" value="XM_009163595.1"/>
</dbReference>
<organism evidence="1 2">
    <name type="scientific">Encephalitozoon intestinalis (strain ATCC 50506)</name>
    <name type="common">Microsporidian parasite</name>
    <name type="synonym">Septata intestinalis</name>
    <dbReference type="NCBI Taxonomy" id="876142"/>
    <lineage>
        <taxon>Eukaryota</taxon>
        <taxon>Fungi</taxon>
        <taxon>Fungi incertae sedis</taxon>
        <taxon>Microsporidia</taxon>
        <taxon>Unikaryonidae</taxon>
        <taxon>Encephalitozoon</taxon>
    </lineage>
</organism>
<dbReference type="KEGG" id="ein:Eint_060355"/>
<dbReference type="EMBL" id="CP001947">
    <property type="protein sequence ID" value="AHL30114.1"/>
    <property type="molecule type" value="Genomic_DNA"/>
</dbReference>
<dbReference type="HOGENOM" id="CLU_2049682_0_0_1"/>
<gene>
    <name evidence="1" type="ORF">Eint_060355</name>
</gene>
<dbReference type="AlphaFoldDB" id="W8Q1W7"/>
<keyword evidence="2" id="KW-1185">Reference proteome</keyword>
<dbReference type="Proteomes" id="UP000002313">
    <property type="component" value="Chromosome VI"/>
</dbReference>
<evidence type="ECO:0000313" key="2">
    <source>
        <dbReference type="Proteomes" id="UP000002313"/>
    </source>
</evidence>
<name>W8Q1W7_ENCIT</name>
<dbReference type="OrthoDB" id="10415858at2759"/>